<keyword evidence="2" id="KW-0812">Transmembrane</keyword>
<dbReference type="EMBL" id="JAUFPN010000147">
    <property type="protein sequence ID" value="MDN3565431.1"/>
    <property type="molecule type" value="Genomic_DNA"/>
</dbReference>
<dbReference type="PANTHER" id="PTHR30203:SF32">
    <property type="entry name" value="CATION EFFLUX SYSTEM PROTEIN CUSC"/>
    <property type="match status" value="1"/>
</dbReference>
<dbReference type="Gene3D" id="2.20.200.10">
    <property type="entry name" value="Outer membrane efflux proteins (OEP)"/>
    <property type="match status" value="1"/>
</dbReference>
<dbReference type="Pfam" id="PF02321">
    <property type="entry name" value="OEP"/>
    <property type="match status" value="2"/>
</dbReference>
<comment type="subcellular location">
    <subcellularLocation>
        <location evidence="2">Cell membrane</location>
        <topology evidence="2">Lipid-anchor</topology>
    </subcellularLocation>
</comment>
<keyword evidence="5" id="KW-1185">Reference proteome</keyword>
<keyword evidence="2" id="KW-0732">Signal</keyword>
<dbReference type="Gene3D" id="1.20.1600.10">
    <property type="entry name" value="Outer membrane efflux proteins (OEP)"/>
    <property type="match status" value="1"/>
</dbReference>
<organism evidence="4 5">
    <name type="scientific">Paeniroseomonas aquatica</name>
    <dbReference type="NCBI Taxonomy" id="373043"/>
    <lineage>
        <taxon>Bacteria</taxon>
        <taxon>Pseudomonadati</taxon>
        <taxon>Pseudomonadota</taxon>
        <taxon>Alphaproteobacteria</taxon>
        <taxon>Acetobacterales</taxon>
        <taxon>Acetobacteraceae</taxon>
        <taxon>Paeniroseomonas</taxon>
    </lineage>
</organism>
<keyword evidence="2" id="KW-0472">Membrane</keyword>
<evidence type="ECO:0000313" key="5">
    <source>
        <dbReference type="Proteomes" id="UP001529369"/>
    </source>
</evidence>
<feature type="coiled-coil region" evidence="3">
    <location>
        <begin position="235"/>
        <end position="262"/>
    </location>
</feature>
<feature type="signal peptide" evidence="2">
    <location>
        <begin position="1"/>
        <end position="21"/>
    </location>
</feature>
<keyword evidence="3" id="KW-0175">Coiled coil</keyword>
<sequence length="494" mass="52993">MRATLPALTLTAILLSGCSLIPDILRPAAPVPTGWPEGPAYQRPPEAQDATTADNIGWEDFFRDSRLRRTLGLALEGNRDLRVAALNVAQAEAQFRVQRGAILPEFGATGSLSATRTPRAASSFAGLIPGGGVESTGGLNYRLWSAGLGFTSYEIDLFGRVRSLTAQAFQQYLGYAETRRSTQLSLVSQVANAWLAVAADQELLDLTRSTLANQEDAYRLTKAGYDGGNSTALALRQAQTSVETAKANLAQYTRQLAQDRNALDLLVGQPVPVALLPATKLESTLLPPRIPEGLSSELLLRRPDVLAAEHNLLAANANIGAARAAFFPSLSLTASYGSSSSGLNRLFSPGSSAWTFAPAVNIPIFNGGINRANLDLSKLQRDSNVAQYEKAIQTAFREVADALAARGTYDEQIAAQTRLVDAYADAYRLALLRFRGGLDTYQAPLDSQRSLFTAQQTLISLRLARLQNLVTLYKTLGGGWSRQTVAAAAMAPPR</sequence>
<feature type="chain" id="PRO_5044993519" evidence="2">
    <location>
        <begin position="22"/>
        <end position="494"/>
    </location>
</feature>
<name>A0ABT8A6V3_9PROT</name>
<dbReference type="PANTHER" id="PTHR30203">
    <property type="entry name" value="OUTER MEMBRANE CATION EFFLUX PROTEIN"/>
    <property type="match status" value="1"/>
</dbReference>
<dbReference type="SUPFAM" id="SSF56954">
    <property type="entry name" value="Outer membrane efflux proteins (OEP)"/>
    <property type="match status" value="1"/>
</dbReference>
<keyword evidence="2" id="KW-1134">Transmembrane beta strand</keyword>
<dbReference type="InterPro" id="IPR010131">
    <property type="entry name" value="MdtP/NodT-like"/>
</dbReference>
<dbReference type="PROSITE" id="PS51257">
    <property type="entry name" value="PROKAR_LIPOPROTEIN"/>
    <property type="match status" value="1"/>
</dbReference>
<evidence type="ECO:0000313" key="4">
    <source>
        <dbReference type="EMBL" id="MDN3565431.1"/>
    </source>
</evidence>
<keyword evidence="2" id="KW-0449">Lipoprotein</keyword>
<reference evidence="5" key="1">
    <citation type="journal article" date="2019" name="Int. J. Syst. Evol. Microbiol.">
        <title>The Global Catalogue of Microorganisms (GCM) 10K type strain sequencing project: providing services to taxonomists for standard genome sequencing and annotation.</title>
        <authorList>
            <consortium name="The Broad Institute Genomics Platform"/>
            <consortium name="The Broad Institute Genome Sequencing Center for Infectious Disease"/>
            <person name="Wu L."/>
            <person name="Ma J."/>
        </authorList>
    </citation>
    <scope>NUCLEOTIDE SEQUENCE [LARGE SCALE GENOMIC DNA]</scope>
    <source>
        <strain evidence="5">CECT 7131</strain>
    </source>
</reference>
<accession>A0ABT8A6V3</accession>
<evidence type="ECO:0000256" key="3">
    <source>
        <dbReference type="SAM" id="Coils"/>
    </source>
</evidence>
<dbReference type="RefSeq" id="WP_290317262.1">
    <property type="nucleotide sequence ID" value="NZ_JAUFPN010000147.1"/>
</dbReference>
<dbReference type="InterPro" id="IPR003423">
    <property type="entry name" value="OMP_efflux"/>
</dbReference>
<gene>
    <name evidence="4" type="ORF">QWZ14_13765</name>
</gene>
<evidence type="ECO:0000256" key="1">
    <source>
        <dbReference type="ARBA" id="ARBA00007613"/>
    </source>
</evidence>
<comment type="caution">
    <text evidence="4">The sequence shown here is derived from an EMBL/GenBank/DDBJ whole genome shotgun (WGS) entry which is preliminary data.</text>
</comment>
<dbReference type="NCBIfam" id="TIGR01845">
    <property type="entry name" value="outer_NodT"/>
    <property type="match status" value="1"/>
</dbReference>
<proteinExistence type="inferred from homology"/>
<protein>
    <submittedName>
        <fullName evidence="4">Efflux transporter outer membrane subunit</fullName>
    </submittedName>
</protein>
<keyword evidence="2" id="KW-0564">Palmitate</keyword>
<comment type="similarity">
    <text evidence="1 2">Belongs to the outer membrane factor (OMF) (TC 1.B.17) family.</text>
</comment>
<evidence type="ECO:0000256" key="2">
    <source>
        <dbReference type="RuleBase" id="RU362097"/>
    </source>
</evidence>
<dbReference type="Proteomes" id="UP001529369">
    <property type="component" value="Unassembled WGS sequence"/>
</dbReference>